<keyword evidence="2" id="KW-0274">FAD</keyword>
<dbReference type="SUPFAM" id="SSF56176">
    <property type="entry name" value="FAD-binding/transporter-associated domain-like"/>
    <property type="match status" value="1"/>
</dbReference>
<evidence type="ECO:0000313" key="5">
    <source>
        <dbReference type="EMBL" id="SNB66465.1"/>
    </source>
</evidence>
<dbReference type="Gene3D" id="3.30.43.10">
    <property type="entry name" value="Uridine Diphospho-n-acetylenolpyruvylglucosamine Reductase, domain 2"/>
    <property type="match status" value="1"/>
</dbReference>
<evidence type="ECO:0000256" key="3">
    <source>
        <dbReference type="ARBA" id="ARBA00023002"/>
    </source>
</evidence>
<dbReference type="InParanoid" id="A0A212R3B1"/>
<dbReference type="EMBL" id="FYEK01000028">
    <property type="protein sequence ID" value="SNB66465.1"/>
    <property type="molecule type" value="Genomic_DNA"/>
</dbReference>
<dbReference type="InterPro" id="IPR016167">
    <property type="entry name" value="FAD-bd_PCMH_sub1"/>
</dbReference>
<dbReference type="SMART" id="SM01092">
    <property type="entry name" value="CO_deh_flav_C"/>
    <property type="match status" value="1"/>
</dbReference>
<proteinExistence type="predicted"/>
<feature type="domain" description="FAD-binding PCMH-type" evidence="4">
    <location>
        <begin position="1"/>
        <end position="181"/>
    </location>
</feature>
<dbReference type="FunFam" id="3.30.465.10:FF:000017">
    <property type="entry name" value="Xanthine dehydrogenase, FAD binding subunit"/>
    <property type="match status" value="1"/>
</dbReference>
<keyword evidence="3" id="KW-0560">Oxidoreductase</keyword>
<sequence>MFPAPFEYVAPSTLDQAIRLLQQHGPDARLLAGGQSLIPMMRFRLVNPRILIDLHRIPGLDLLEEAQGVLRIGAMVRHRTVERAPLIQQRYPLLADTARVIADPIVRNRGTVGGSIAHADPAGDWGAALLAAKAEVVITGPQGRRIRQRAMPLEEFFTGPFMTALEPGEIVTEIRVPAPGPREAGAYLKIERKVGDFAVVAVGVQIALDADGICRKAGIGLCAVGPTSLRAREAEEWLIGKRLDEGVIARAGELAAAASQPNSDTRGPAEYKRDMVRVLTIRALRKALGRIPGA</sequence>
<dbReference type="Proteomes" id="UP000197025">
    <property type="component" value="Unassembled WGS sequence"/>
</dbReference>
<keyword evidence="6" id="KW-1185">Reference proteome</keyword>
<dbReference type="PROSITE" id="PS51387">
    <property type="entry name" value="FAD_PCMH"/>
    <property type="match status" value="1"/>
</dbReference>
<dbReference type="GO" id="GO:0071949">
    <property type="term" value="F:FAD binding"/>
    <property type="evidence" value="ECO:0007669"/>
    <property type="project" value="InterPro"/>
</dbReference>
<dbReference type="InterPro" id="IPR036683">
    <property type="entry name" value="CO_DH_flav_C_dom_sf"/>
</dbReference>
<dbReference type="PANTHER" id="PTHR42659:SF2">
    <property type="entry name" value="XANTHINE DEHYDROGENASE SUBUNIT C-RELATED"/>
    <property type="match status" value="1"/>
</dbReference>
<dbReference type="Gene3D" id="3.30.465.10">
    <property type="match status" value="1"/>
</dbReference>
<keyword evidence="1" id="KW-0285">Flavoprotein</keyword>
<dbReference type="AlphaFoldDB" id="A0A212R3B1"/>
<dbReference type="InterPro" id="IPR005107">
    <property type="entry name" value="CO_DH_flav_C"/>
</dbReference>
<dbReference type="OrthoDB" id="9789842at2"/>
<accession>A0A212R3B1</accession>
<dbReference type="InterPro" id="IPR002346">
    <property type="entry name" value="Mopterin_DH_FAD-bd"/>
</dbReference>
<dbReference type="Pfam" id="PF03450">
    <property type="entry name" value="CO_deh_flav_C"/>
    <property type="match status" value="1"/>
</dbReference>
<dbReference type="PANTHER" id="PTHR42659">
    <property type="entry name" value="XANTHINE DEHYDROGENASE SUBUNIT C-RELATED"/>
    <property type="match status" value="1"/>
</dbReference>
<dbReference type="FunCoup" id="A0A212R3B1">
    <property type="interactions" value="56"/>
</dbReference>
<evidence type="ECO:0000259" key="4">
    <source>
        <dbReference type="PROSITE" id="PS51387"/>
    </source>
</evidence>
<dbReference type="SUPFAM" id="SSF55447">
    <property type="entry name" value="CO dehydrogenase flavoprotein C-terminal domain-like"/>
    <property type="match status" value="1"/>
</dbReference>
<gene>
    <name evidence="5" type="ORF">SAMN02746019_00001230</name>
</gene>
<dbReference type="InterPro" id="IPR051312">
    <property type="entry name" value="Diverse_Substr_Oxidored"/>
</dbReference>
<dbReference type="Pfam" id="PF00941">
    <property type="entry name" value="FAD_binding_5"/>
    <property type="match status" value="1"/>
</dbReference>
<dbReference type="InterPro" id="IPR036318">
    <property type="entry name" value="FAD-bd_PCMH-like_sf"/>
</dbReference>
<dbReference type="InterPro" id="IPR016169">
    <property type="entry name" value="FAD-bd_PCMH_sub2"/>
</dbReference>
<reference evidence="6" key="1">
    <citation type="submission" date="2017-06" db="EMBL/GenBank/DDBJ databases">
        <authorList>
            <person name="Varghese N."/>
            <person name="Submissions S."/>
        </authorList>
    </citation>
    <scope>NUCLEOTIDE SEQUENCE [LARGE SCALE GENOMIC DNA]</scope>
    <source>
        <strain evidence="6">JAD2</strain>
    </source>
</reference>
<evidence type="ECO:0000256" key="2">
    <source>
        <dbReference type="ARBA" id="ARBA00022827"/>
    </source>
</evidence>
<dbReference type="GO" id="GO:0016491">
    <property type="term" value="F:oxidoreductase activity"/>
    <property type="evidence" value="ECO:0007669"/>
    <property type="project" value="UniProtKB-KW"/>
</dbReference>
<dbReference type="RefSeq" id="WP_088571375.1">
    <property type="nucleotide sequence ID" value="NZ_FYEK01000028.1"/>
</dbReference>
<name>A0A212R3B1_9CHLR</name>
<dbReference type="InterPro" id="IPR016166">
    <property type="entry name" value="FAD-bd_PCMH"/>
</dbReference>
<protein>
    <submittedName>
        <fullName evidence="5">Carbon-monoxide dehydrogenase medium subunit</fullName>
    </submittedName>
</protein>
<evidence type="ECO:0000256" key="1">
    <source>
        <dbReference type="ARBA" id="ARBA00022630"/>
    </source>
</evidence>
<evidence type="ECO:0000313" key="6">
    <source>
        <dbReference type="Proteomes" id="UP000197025"/>
    </source>
</evidence>
<dbReference type="Gene3D" id="3.30.390.50">
    <property type="entry name" value="CO dehydrogenase flavoprotein, C-terminal domain"/>
    <property type="match status" value="1"/>
</dbReference>
<organism evidence="5 6">
    <name type="scientific">Thermoflexus hugenholtzii JAD2</name>
    <dbReference type="NCBI Taxonomy" id="877466"/>
    <lineage>
        <taxon>Bacteria</taxon>
        <taxon>Bacillati</taxon>
        <taxon>Chloroflexota</taxon>
        <taxon>Thermoflexia</taxon>
        <taxon>Thermoflexales</taxon>
        <taxon>Thermoflexaceae</taxon>
        <taxon>Thermoflexus</taxon>
    </lineage>
</organism>